<dbReference type="GO" id="GO:0016272">
    <property type="term" value="C:prefoldin complex"/>
    <property type="evidence" value="ECO:0007669"/>
    <property type="project" value="InterPro"/>
</dbReference>
<keyword evidence="2" id="KW-0143">Chaperone</keyword>
<evidence type="ECO:0000313" key="4">
    <source>
        <dbReference type="Proteomes" id="UP000054498"/>
    </source>
</evidence>
<dbReference type="STRING" id="145388.A0A0D2MHD7"/>
<dbReference type="OrthoDB" id="6375174at2759"/>
<organism evidence="3 4">
    <name type="scientific">Monoraphidium neglectum</name>
    <dbReference type="NCBI Taxonomy" id="145388"/>
    <lineage>
        <taxon>Eukaryota</taxon>
        <taxon>Viridiplantae</taxon>
        <taxon>Chlorophyta</taxon>
        <taxon>core chlorophytes</taxon>
        <taxon>Chlorophyceae</taxon>
        <taxon>CS clade</taxon>
        <taxon>Sphaeropleales</taxon>
        <taxon>Selenastraceae</taxon>
        <taxon>Monoraphidium</taxon>
    </lineage>
</organism>
<dbReference type="PANTHER" id="PTHR12409">
    <property type="entry name" value="PREFOLDIN SUBUNIT 3"/>
    <property type="match status" value="1"/>
</dbReference>
<accession>A0A0D2MHD7</accession>
<reference evidence="3 4" key="1">
    <citation type="journal article" date="2013" name="BMC Genomics">
        <title>Reconstruction of the lipid metabolism for the microalga Monoraphidium neglectum from its genome sequence reveals characteristics suitable for biofuel production.</title>
        <authorList>
            <person name="Bogen C."/>
            <person name="Al-Dilaimi A."/>
            <person name="Albersmeier A."/>
            <person name="Wichmann J."/>
            <person name="Grundmann M."/>
            <person name="Rupp O."/>
            <person name="Lauersen K.J."/>
            <person name="Blifernez-Klassen O."/>
            <person name="Kalinowski J."/>
            <person name="Goesmann A."/>
            <person name="Mussgnug J.H."/>
            <person name="Kruse O."/>
        </authorList>
    </citation>
    <scope>NUCLEOTIDE SEQUENCE [LARGE SCALE GENOMIC DNA]</scope>
    <source>
        <strain evidence="3 4">SAG 48.87</strain>
    </source>
</reference>
<dbReference type="PANTHER" id="PTHR12409:SF0">
    <property type="entry name" value="PREFOLDIN SUBUNIT 3"/>
    <property type="match status" value="1"/>
</dbReference>
<dbReference type="RefSeq" id="XP_013901509.1">
    <property type="nucleotide sequence ID" value="XM_014046055.1"/>
</dbReference>
<dbReference type="GO" id="GO:0015631">
    <property type="term" value="F:tubulin binding"/>
    <property type="evidence" value="ECO:0007669"/>
    <property type="project" value="TreeGrafter"/>
</dbReference>
<evidence type="ECO:0000313" key="3">
    <source>
        <dbReference type="EMBL" id="KIZ02490.1"/>
    </source>
</evidence>
<dbReference type="EMBL" id="KK101036">
    <property type="protein sequence ID" value="KIZ02490.1"/>
    <property type="molecule type" value="Genomic_DNA"/>
</dbReference>
<keyword evidence="4" id="KW-1185">Reference proteome</keyword>
<dbReference type="GO" id="GO:0007021">
    <property type="term" value="P:tubulin complex assembly"/>
    <property type="evidence" value="ECO:0007669"/>
    <property type="project" value="TreeGrafter"/>
</dbReference>
<protein>
    <submittedName>
        <fullName evidence="3">Prefoldin subunit 3</fullName>
    </submittedName>
</protein>
<dbReference type="AlphaFoldDB" id="A0A0D2MHD7"/>
<dbReference type="Proteomes" id="UP000054498">
    <property type="component" value="Unassembled WGS sequence"/>
</dbReference>
<evidence type="ECO:0000256" key="2">
    <source>
        <dbReference type="ARBA" id="ARBA00023186"/>
    </source>
</evidence>
<comment type="similarity">
    <text evidence="1">Belongs to the prefoldin subunit alpha family.</text>
</comment>
<gene>
    <name evidence="3" type="ORF">MNEG_5469</name>
</gene>
<dbReference type="InterPro" id="IPR016655">
    <property type="entry name" value="PFD3"/>
</dbReference>
<name>A0A0D2MHD7_9CHLO</name>
<dbReference type="GO" id="GO:0006457">
    <property type="term" value="P:protein folding"/>
    <property type="evidence" value="ECO:0007669"/>
    <property type="project" value="InterPro"/>
</dbReference>
<dbReference type="SUPFAM" id="SSF46579">
    <property type="entry name" value="Prefoldin"/>
    <property type="match status" value="1"/>
</dbReference>
<dbReference type="InterPro" id="IPR004127">
    <property type="entry name" value="Prefoldin_subunit_alpha"/>
</dbReference>
<dbReference type="GO" id="GO:0009409">
    <property type="term" value="P:response to cold"/>
    <property type="evidence" value="ECO:0007669"/>
    <property type="project" value="UniProtKB-ARBA"/>
</dbReference>
<dbReference type="Pfam" id="PF02996">
    <property type="entry name" value="Prefoldin"/>
    <property type="match status" value="1"/>
</dbReference>
<sequence>MTGESSSGRAAEIAKSVFIEDVDAYMQGKQVENVLVELQERLRRLRGYEAQASNPGGLVLQNRKRLLEKLPEIKKSLEAVGALLAKKDSGDVISADFELTDGIYAKAHLQVGRVRRERPAGRSTLVVERGQHDVESVGLWLGAGVMCEYPLEEAQALLEANKAACEANLGTAVDNLGLLKDSITVTEVNTARVFNWDVERRRGLKGGER</sequence>
<dbReference type="GO" id="GO:0005737">
    <property type="term" value="C:cytoplasm"/>
    <property type="evidence" value="ECO:0007669"/>
    <property type="project" value="TreeGrafter"/>
</dbReference>
<evidence type="ECO:0000256" key="1">
    <source>
        <dbReference type="ARBA" id="ARBA00010048"/>
    </source>
</evidence>
<dbReference type="Gene3D" id="1.10.287.370">
    <property type="match status" value="1"/>
</dbReference>
<proteinExistence type="inferred from homology"/>
<dbReference type="KEGG" id="mng:MNEG_5469"/>
<dbReference type="CDD" id="cd23156">
    <property type="entry name" value="Prefoldin_3"/>
    <property type="match status" value="1"/>
</dbReference>
<dbReference type="GeneID" id="25738346"/>
<dbReference type="InterPro" id="IPR009053">
    <property type="entry name" value="Prefoldin"/>
</dbReference>
<dbReference type="GO" id="GO:0007017">
    <property type="term" value="P:microtubule-based process"/>
    <property type="evidence" value="ECO:0007669"/>
    <property type="project" value="TreeGrafter"/>
</dbReference>